<proteinExistence type="predicted"/>
<organism evidence="2 3">
    <name type="scientific">Tetrabaena socialis</name>
    <dbReference type="NCBI Taxonomy" id="47790"/>
    <lineage>
        <taxon>Eukaryota</taxon>
        <taxon>Viridiplantae</taxon>
        <taxon>Chlorophyta</taxon>
        <taxon>core chlorophytes</taxon>
        <taxon>Chlorophyceae</taxon>
        <taxon>CS clade</taxon>
        <taxon>Chlamydomonadales</taxon>
        <taxon>Tetrabaenaceae</taxon>
        <taxon>Tetrabaena</taxon>
    </lineage>
</organism>
<evidence type="ECO:0000256" key="1">
    <source>
        <dbReference type="SAM" id="MobiDB-lite"/>
    </source>
</evidence>
<evidence type="ECO:0000313" key="2">
    <source>
        <dbReference type="EMBL" id="PNH04024.1"/>
    </source>
</evidence>
<protein>
    <submittedName>
        <fullName evidence="2">Uncharacterized protein</fullName>
    </submittedName>
</protein>
<dbReference type="AlphaFoldDB" id="A0A2J7ZUS1"/>
<feature type="region of interest" description="Disordered" evidence="1">
    <location>
        <begin position="105"/>
        <end position="124"/>
    </location>
</feature>
<gene>
    <name evidence="2" type="ORF">TSOC_009860</name>
</gene>
<name>A0A2J7ZUS1_9CHLO</name>
<comment type="caution">
    <text evidence="2">The sequence shown here is derived from an EMBL/GenBank/DDBJ whole genome shotgun (WGS) entry which is preliminary data.</text>
</comment>
<keyword evidence="3" id="KW-1185">Reference proteome</keyword>
<sequence>METKLRSAARCGAAAPARVLRSRPFSSPPRRVTASAAPELFAAALLSSKLAFLPWNGCDVGGFYSTGQKGVPGRDCQLVYQPAAGAEARAVARLRQVQVEQVLEAPPAGREPVESSQSASMRIDKDALRTSLAEDLQQRNDELVKAAWQTLE</sequence>
<accession>A0A2J7ZUS1</accession>
<dbReference type="Proteomes" id="UP000236333">
    <property type="component" value="Unassembled WGS sequence"/>
</dbReference>
<reference evidence="2 3" key="1">
    <citation type="journal article" date="2017" name="Mol. Biol. Evol.">
        <title>The 4-celled Tetrabaena socialis nuclear genome reveals the essential components for genetic control of cell number at the origin of multicellularity in the volvocine lineage.</title>
        <authorList>
            <person name="Featherston J."/>
            <person name="Arakaki Y."/>
            <person name="Hanschen E.R."/>
            <person name="Ferris P.J."/>
            <person name="Michod R.E."/>
            <person name="Olson B.J.S.C."/>
            <person name="Nozaki H."/>
            <person name="Durand P.M."/>
        </authorList>
    </citation>
    <scope>NUCLEOTIDE SEQUENCE [LARGE SCALE GENOMIC DNA]</scope>
    <source>
        <strain evidence="2 3">NIES-571</strain>
    </source>
</reference>
<evidence type="ECO:0000313" key="3">
    <source>
        <dbReference type="Proteomes" id="UP000236333"/>
    </source>
</evidence>
<dbReference type="OrthoDB" id="10636095at2759"/>
<dbReference type="EMBL" id="PGGS01000433">
    <property type="protein sequence ID" value="PNH04024.1"/>
    <property type="molecule type" value="Genomic_DNA"/>
</dbReference>